<feature type="transmembrane region" description="Helical" evidence="1">
    <location>
        <begin position="48"/>
        <end position="67"/>
    </location>
</feature>
<protein>
    <recommendedName>
        <fullName evidence="3">Lipopolysaccharide assembly protein A domain-containing protein</fullName>
    </recommendedName>
</protein>
<keyword evidence="1" id="KW-0472">Membrane</keyword>
<sequence>MKVNSILLLLLFSLVVFSSFLIFTSNQTEVLLDLLFDDIKVRLGVLTLVSFLAGLLTCLILESIYFYKKNKD</sequence>
<name>A0A382XPE8_9ZZZZ</name>
<dbReference type="EMBL" id="UINC01169413">
    <property type="protein sequence ID" value="SVD72936.1"/>
    <property type="molecule type" value="Genomic_DNA"/>
</dbReference>
<accession>A0A382XPE8</accession>
<gene>
    <name evidence="2" type="ORF">METZ01_LOCUS425790</name>
</gene>
<evidence type="ECO:0008006" key="3">
    <source>
        <dbReference type="Google" id="ProtNLM"/>
    </source>
</evidence>
<keyword evidence="1" id="KW-1133">Transmembrane helix</keyword>
<keyword evidence="1" id="KW-0812">Transmembrane</keyword>
<proteinExistence type="predicted"/>
<dbReference type="AlphaFoldDB" id="A0A382XPE8"/>
<organism evidence="2">
    <name type="scientific">marine metagenome</name>
    <dbReference type="NCBI Taxonomy" id="408172"/>
    <lineage>
        <taxon>unclassified sequences</taxon>
        <taxon>metagenomes</taxon>
        <taxon>ecological metagenomes</taxon>
    </lineage>
</organism>
<reference evidence="2" key="1">
    <citation type="submission" date="2018-05" db="EMBL/GenBank/DDBJ databases">
        <authorList>
            <person name="Lanie J.A."/>
            <person name="Ng W.-L."/>
            <person name="Kazmierczak K.M."/>
            <person name="Andrzejewski T.M."/>
            <person name="Davidsen T.M."/>
            <person name="Wayne K.J."/>
            <person name="Tettelin H."/>
            <person name="Glass J.I."/>
            <person name="Rusch D."/>
            <person name="Podicherti R."/>
            <person name="Tsui H.-C.T."/>
            <person name="Winkler M.E."/>
        </authorList>
    </citation>
    <scope>NUCLEOTIDE SEQUENCE</scope>
</reference>
<evidence type="ECO:0000256" key="1">
    <source>
        <dbReference type="SAM" id="Phobius"/>
    </source>
</evidence>
<evidence type="ECO:0000313" key="2">
    <source>
        <dbReference type="EMBL" id="SVD72936.1"/>
    </source>
</evidence>